<protein>
    <submittedName>
        <fullName evidence="2">Uncharacterized protein</fullName>
    </submittedName>
</protein>
<gene>
    <name evidence="2" type="ORF">HUJ06_002044</name>
</gene>
<evidence type="ECO:0000256" key="1">
    <source>
        <dbReference type="SAM" id="MobiDB-lite"/>
    </source>
</evidence>
<sequence length="153" mass="17064">MIAFCRLGTDPTGKDAASMPPAPALLHPEDRVSVQYYSKRRIIQSHLRPFTKTENLRKKAIKAIGGRMPYNSNIYTKDDDKEVVAIQVDDEEDVANQGDIEEGVDDLDQGQAIHDVGFDVDDIDWDDIDGVNLGGDNEDGDGEGREEYEDDEH</sequence>
<name>A0A822ZC69_NELNU</name>
<dbReference type="Proteomes" id="UP000607653">
    <property type="component" value="Unassembled WGS sequence"/>
</dbReference>
<accession>A0A822ZC69</accession>
<evidence type="ECO:0000313" key="2">
    <source>
        <dbReference type="EMBL" id="DAD43814.1"/>
    </source>
</evidence>
<evidence type="ECO:0000313" key="3">
    <source>
        <dbReference type="Proteomes" id="UP000607653"/>
    </source>
</evidence>
<dbReference type="AlphaFoldDB" id="A0A822ZC69"/>
<reference evidence="2 3" key="1">
    <citation type="journal article" date="2020" name="Mol. Biol. Evol.">
        <title>Distinct Expression and Methylation Patterns for Genes with Different Fates following a Single Whole-Genome Duplication in Flowering Plants.</title>
        <authorList>
            <person name="Shi T."/>
            <person name="Rahmani R.S."/>
            <person name="Gugger P.F."/>
            <person name="Wang M."/>
            <person name="Li H."/>
            <person name="Zhang Y."/>
            <person name="Li Z."/>
            <person name="Wang Q."/>
            <person name="Van de Peer Y."/>
            <person name="Marchal K."/>
            <person name="Chen J."/>
        </authorList>
    </citation>
    <scope>NUCLEOTIDE SEQUENCE [LARGE SCALE GENOMIC DNA]</scope>
    <source>
        <tissue evidence="2">Leaf</tissue>
    </source>
</reference>
<dbReference type="EMBL" id="DUZY01000006">
    <property type="protein sequence ID" value="DAD43814.1"/>
    <property type="molecule type" value="Genomic_DNA"/>
</dbReference>
<feature type="compositionally biased region" description="Acidic residues" evidence="1">
    <location>
        <begin position="136"/>
        <end position="153"/>
    </location>
</feature>
<proteinExistence type="predicted"/>
<organism evidence="2 3">
    <name type="scientific">Nelumbo nucifera</name>
    <name type="common">Sacred lotus</name>
    <dbReference type="NCBI Taxonomy" id="4432"/>
    <lineage>
        <taxon>Eukaryota</taxon>
        <taxon>Viridiplantae</taxon>
        <taxon>Streptophyta</taxon>
        <taxon>Embryophyta</taxon>
        <taxon>Tracheophyta</taxon>
        <taxon>Spermatophyta</taxon>
        <taxon>Magnoliopsida</taxon>
        <taxon>Proteales</taxon>
        <taxon>Nelumbonaceae</taxon>
        <taxon>Nelumbo</taxon>
    </lineage>
</organism>
<keyword evidence="3" id="KW-1185">Reference proteome</keyword>
<comment type="caution">
    <text evidence="2">The sequence shown here is derived from an EMBL/GenBank/DDBJ whole genome shotgun (WGS) entry which is preliminary data.</text>
</comment>
<feature type="region of interest" description="Disordered" evidence="1">
    <location>
        <begin position="127"/>
        <end position="153"/>
    </location>
</feature>